<dbReference type="Gene3D" id="2.130.10.10">
    <property type="entry name" value="YVTN repeat-like/Quinoprotein amine dehydrogenase"/>
    <property type="match status" value="1"/>
</dbReference>
<reference evidence="1 2" key="1">
    <citation type="submission" date="2018-11" db="EMBL/GenBank/DDBJ databases">
        <authorList>
            <consortium name="Pathogen Informatics"/>
        </authorList>
    </citation>
    <scope>NUCLEOTIDE SEQUENCE [LARGE SCALE GENOMIC DNA]</scope>
</reference>
<feature type="non-terminal residue" evidence="1">
    <location>
        <position position="88"/>
    </location>
</feature>
<evidence type="ECO:0008006" key="3">
    <source>
        <dbReference type="Google" id="ProtNLM"/>
    </source>
</evidence>
<evidence type="ECO:0000313" key="1">
    <source>
        <dbReference type="EMBL" id="VDM85795.1"/>
    </source>
</evidence>
<sequence>MTATKTLRNKALRTIRSASDAVAYFDANRRIRGYDMQVQRAHALSWNCDGTRLACGSQDRRVAVGTVDSSCRVKCTFVGQGHDDSVDQ</sequence>
<gene>
    <name evidence="1" type="ORF">SVUK_LOCUS20793</name>
</gene>
<dbReference type="Proteomes" id="UP000270094">
    <property type="component" value="Unassembled WGS sequence"/>
</dbReference>
<dbReference type="OrthoDB" id="340259at2759"/>
<dbReference type="AlphaFoldDB" id="A0A3P7LU00"/>
<keyword evidence="2" id="KW-1185">Reference proteome</keyword>
<evidence type="ECO:0000313" key="2">
    <source>
        <dbReference type="Proteomes" id="UP000270094"/>
    </source>
</evidence>
<proteinExistence type="predicted"/>
<dbReference type="SUPFAM" id="SSF117289">
    <property type="entry name" value="Nucleoporin domain"/>
    <property type="match status" value="1"/>
</dbReference>
<dbReference type="InterPro" id="IPR015943">
    <property type="entry name" value="WD40/YVTN_repeat-like_dom_sf"/>
</dbReference>
<protein>
    <recommendedName>
        <fullName evidence="3">Anaphase-promoting complex subunit 4 WD40 domain-containing protein</fullName>
    </recommendedName>
</protein>
<name>A0A3P7LU00_STRVU</name>
<organism evidence="1 2">
    <name type="scientific">Strongylus vulgaris</name>
    <name type="common">Blood worm</name>
    <dbReference type="NCBI Taxonomy" id="40348"/>
    <lineage>
        <taxon>Eukaryota</taxon>
        <taxon>Metazoa</taxon>
        <taxon>Ecdysozoa</taxon>
        <taxon>Nematoda</taxon>
        <taxon>Chromadorea</taxon>
        <taxon>Rhabditida</taxon>
        <taxon>Rhabditina</taxon>
        <taxon>Rhabditomorpha</taxon>
        <taxon>Strongyloidea</taxon>
        <taxon>Strongylidae</taxon>
        <taxon>Strongylus</taxon>
    </lineage>
</organism>
<accession>A0A3P7LU00</accession>
<dbReference type="EMBL" id="UYYB01145440">
    <property type="protein sequence ID" value="VDM85795.1"/>
    <property type="molecule type" value="Genomic_DNA"/>
</dbReference>